<feature type="compositionally biased region" description="Low complexity" evidence="1">
    <location>
        <begin position="727"/>
        <end position="740"/>
    </location>
</feature>
<sequence>MWAGHGVNFLRMESLPDKSLEILVVVGAVDDEDNVKYVIASIKAGIQEWAQRLQLASVVDGALLKFDAKFSVSTNSEGLAPTSTLSWEEDETEIRVIVSPTCFDVNREIARLLIRPSSHRLVVYGGHSIDGRANWYFQDGVFERDDLEYVLTDRKLTSALQTTNTHASLTISCLQADQWKLKHENPLIDITFLDPFKAAEEKKEKRSPVSKGMSKFVESLEDALSEQVQGIFSQLEPPSQEGFLKIRNPCLYVFPSGNGDSAYFTVNGFSILINGGALSRPGFWRIVRHQESVDCIIATHLGSDSLTGINSFFLRKVQEKQLKLPMDNTTEEYKQISRSLISPDVGCCFMNAPLEFAEIAYRKGSTSMVDEDVNGQNFTLQQQLDLKTVDLVKDTLRLSKALNLELSPLTRNPDPVPITLFSKYGVGKLELYVISPDENSKELAYVREKWGCDDKSCNQKGKTGVTLPSGEEGKALLSDLASICCLLVWRPASPSGKIVRVLFPGNTSQDKIFEGLEKIKNKEFLSLPCPTEAILKARHVNRSKTAKPTTSRYGSTELSKSSHTSTARMGSSATNHAVRASKSDISRKAITTRKQNVKGEPLKRPESVKAPDSARSKRDGNELVKPADKRPKADKPERPAASSSSAASTSKTKPSAIKSKTGPVQAKAEARVKAKQTTAKTVVTKSTTAVGSPSKSDSKTAKPSSSKVQPSNNKKLASAISDKQKKTSPAKPKSPTAKKSMSQPKESSKAPQKIPLTPPEDLTDAFAKLSPEVKSAGDKPIDIKLTKRPTPEGQSVGHFDESAIKSSEVADTPKEVSVKSDLCTKTEDLTLQDEKLVEKVDSEYLTVDTSTDKTDESAIGDTSLFGLSRKAELKQDVLSQESVEIDTLHASAVTKDSRVFQRNVENPRSLENLIPSGADTTQEIKEIQFSGELQPEAPVASHIMDDLNSLKSGKGVVLQEQGELHDKMPKDENELNQDSEPDAESQVKIDMPDFQNGDTPYFPVDKNDIEETQKPDADKYCTGDDIRQADDFQNGDIPYCPVPEVQEADDAKLDAGLQSLKETQVQQNMEFEQKETEPMKEYYPGDDLAEDEEPEFQNGDIPYFPTVEDSLGDKYEAESDGKDSTDAPLPEDREQSVFQIGDTPYIPEDQEDQKDHQQQEAKPSVELNEFQDEEKELEENKINTDDTNKQDSGSPKSESKHETNDDSQAALDEDIPIPDASPQQSQNIEIVEQPQAEEDGIELVREDPEPSIQPAMLDSMTPVKDEALLTTDLCEEMSKIVDVSPLSSDPYYEGPDKEDNSVKVEVETSDRDWLGTPQSSEPQSMITDTTPTSDLQSEDLQIPDQTSVDQQNTYHDITGAKQNKMSVTPLSSVPSTPPGTEEAQKQDEAQPQLYNHVDQDEEERAASLEKDETSLVDLAFTYSTTSTTSKIGLMESPYSTEVDSIYNIPSMGGSGSAALTTGTAGDASRVREFSVADTAEQDESSEAKREIDSAQLSSGVFDSNGNQTISIWSSRIEGLEGQQRSAMPVLAWSDGNQAQSLEEDYFGKFGQQGGNKDVETTDQSALQCQEPVQDRECEQIHGLSVEQSAEVEIDKPTSVEEKPAKRFDSGWRSGEEEESYTYEVSSDQRAAMLQISDDMYNLHLGANQQQQQQVNKPLQEQQFELTPSEESELTLSEPLPQHISGTELPDAAEIKDVNPDSFQLEFEDSANSTKDFDGQHQSGLLGDSPTDIFSKHVRGGQKKDDNDFQPHEIVEGLGSYQVESQLPSGFFEQGRALTQDQTYAESDQLFNYPAATAQGEQQHGRNIWEAEPTEFASLQPDQPSAPTHTFASNNPFAAEFLSTQNNNNNHDEDFVSIRKSDPMAQDRPTSSKTKKQTTSMKGKKDKVEHPAFYVDLAYIPHHVNKNHCGIEFFKRIRSKYYVISGFDARNDEPNEQTLVYLLEAKKTWGKPIEAPGQDDGNVTVIPTHNSSALSNWYQKYKELTAENIHLVASGSKVLMHNETVEACKIEF</sequence>
<dbReference type="Pfam" id="PF25281">
    <property type="entry name" value="MBL_MAP1B"/>
    <property type="match status" value="1"/>
</dbReference>
<proteinExistence type="predicted"/>
<dbReference type="EMBL" id="CAWYQH010000046">
    <property type="protein sequence ID" value="CAK8678237.1"/>
    <property type="molecule type" value="Genomic_DNA"/>
</dbReference>
<name>A0ABP0FEX2_CLALP</name>
<feature type="compositionally biased region" description="Basic and acidic residues" evidence="1">
    <location>
        <begin position="1005"/>
        <end position="1030"/>
    </location>
</feature>
<evidence type="ECO:0000313" key="5">
    <source>
        <dbReference type="Proteomes" id="UP001642483"/>
    </source>
</evidence>
<feature type="compositionally biased region" description="Basic and acidic residues" evidence="1">
    <location>
        <begin position="1594"/>
        <end position="1609"/>
    </location>
</feature>
<dbReference type="InterPro" id="IPR057480">
    <property type="entry name" value="MAP1A/B/S-like_MBL"/>
</dbReference>
<evidence type="ECO:0000259" key="2">
    <source>
        <dbReference type="Pfam" id="PF23415"/>
    </source>
</evidence>
<dbReference type="PANTHER" id="PTHR13843">
    <property type="entry name" value="MICROTUBULE-ASSOCIATED PROTEIN"/>
    <property type="match status" value="1"/>
</dbReference>
<comment type="caution">
    <text evidence="4">The sequence shown here is derived from an EMBL/GenBank/DDBJ whole genome shotgun (WGS) entry which is preliminary data.</text>
</comment>
<dbReference type="PANTHER" id="PTHR13843:SF12">
    <property type="entry name" value="ATPASE F1_V1_A1 COMPLEX ALPHA_BETA SUBUNIT NUCLEOTIDE-BINDING DOMAIN-CONTAINING PROTEIN"/>
    <property type="match status" value="1"/>
</dbReference>
<keyword evidence="5" id="KW-1185">Reference proteome</keyword>
<reference evidence="4 5" key="1">
    <citation type="submission" date="2024-02" db="EMBL/GenBank/DDBJ databases">
        <authorList>
            <person name="Daric V."/>
            <person name="Darras S."/>
        </authorList>
    </citation>
    <scope>NUCLEOTIDE SEQUENCE [LARGE SCALE GENOMIC DNA]</scope>
</reference>
<feature type="compositionally biased region" description="Basic and acidic residues" evidence="1">
    <location>
        <begin position="775"/>
        <end position="785"/>
    </location>
</feature>
<feature type="region of interest" description="Disordered" evidence="1">
    <location>
        <begin position="894"/>
        <end position="1042"/>
    </location>
</feature>
<feature type="compositionally biased region" description="Basic and acidic residues" evidence="1">
    <location>
        <begin position="1178"/>
        <end position="1189"/>
    </location>
</feature>
<organism evidence="4 5">
    <name type="scientific">Clavelina lepadiformis</name>
    <name type="common">Light-bulb sea squirt</name>
    <name type="synonym">Ascidia lepadiformis</name>
    <dbReference type="NCBI Taxonomy" id="159417"/>
    <lineage>
        <taxon>Eukaryota</taxon>
        <taxon>Metazoa</taxon>
        <taxon>Chordata</taxon>
        <taxon>Tunicata</taxon>
        <taxon>Ascidiacea</taxon>
        <taxon>Aplousobranchia</taxon>
        <taxon>Clavelinidae</taxon>
        <taxon>Clavelina</taxon>
    </lineage>
</organism>
<feature type="compositionally biased region" description="Basic and acidic residues" evidence="1">
    <location>
        <begin position="962"/>
        <end position="973"/>
    </location>
</feature>
<feature type="compositionally biased region" description="Low complexity" evidence="1">
    <location>
        <begin position="675"/>
        <end position="690"/>
    </location>
</feature>
<accession>A0ABP0FEX2</accession>
<feature type="domain" description="Microtubule-associated protein 1B/S N-terminal" evidence="2">
    <location>
        <begin position="22"/>
        <end position="183"/>
    </location>
</feature>
<feature type="region of interest" description="Disordered" evidence="1">
    <location>
        <begin position="1280"/>
        <end position="1412"/>
    </location>
</feature>
<feature type="compositionally biased region" description="Polar residues" evidence="1">
    <location>
        <begin position="546"/>
        <end position="575"/>
    </location>
</feature>
<feature type="compositionally biased region" description="Acidic residues" evidence="1">
    <location>
        <begin position="974"/>
        <end position="983"/>
    </location>
</feature>
<feature type="compositionally biased region" description="Low complexity" evidence="1">
    <location>
        <begin position="640"/>
        <end position="661"/>
    </location>
</feature>
<dbReference type="Pfam" id="PF23415">
    <property type="entry name" value="MAPB1_N"/>
    <property type="match status" value="1"/>
</dbReference>
<feature type="compositionally biased region" description="Polar residues" evidence="1">
    <location>
        <begin position="691"/>
        <end position="715"/>
    </location>
</feature>
<feature type="region of interest" description="Disordered" evidence="1">
    <location>
        <begin position="1068"/>
        <end position="1260"/>
    </location>
</feature>
<feature type="compositionally biased region" description="Basic and acidic residues" evidence="1">
    <location>
        <begin position="1294"/>
        <end position="1313"/>
    </location>
</feature>
<evidence type="ECO:0000313" key="4">
    <source>
        <dbReference type="EMBL" id="CAK8678237.1"/>
    </source>
</evidence>
<protein>
    <recommendedName>
        <fullName evidence="6">Microtubule-associated protein futsch</fullName>
    </recommendedName>
</protein>
<evidence type="ECO:0000259" key="3">
    <source>
        <dbReference type="Pfam" id="PF25281"/>
    </source>
</evidence>
<gene>
    <name evidence="4" type="ORF">CVLEPA_LOCUS8174</name>
</gene>
<feature type="compositionally biased region" description="Polar residues" evidence="1">
    <location>
        <begin position="1316"/>
        <end position="1365"/>
    </location>
</feature>
<feature type="region of interest" description="Disordered" evidence="1">
    <location>
        <begin position="1859"/>
        <end position="1884"/>
    </location>
</feature>
<feature type="compositionally biased region" description="Basic and acidic residues" evidence="1">
    <location>
        <begin position="1111"/>
        <end position="1135"/>
    </location>
</feature>
<feature type="compositionally biased region" description="Basic and acidic residues" evidence="1">
    <location>
        <begin position="600"/>
        <end position="638"/>
    </location>
</feature>
<feature type="region of interest" description="Disordered" evidence="1">
    <location>
        <begin position="1475"/>
        <end position="1499"/>
    </location>
</feature>
<feature type="region of interest" description="Disordered" evidence="1">
    <location>
        <begin position="540"/>
        <end position="819"/>
    </location>
</feature>
<evidence type="ECO:0008006" key="6">
    <source>
        <dbReference type="Google" id="ProtNLM"/>
    </source>
</evidence>
<feature type="region of interest" description="Disordered" evidence="1">
    <location>
        <begin position="1594"/>
        <end position="1618"/>
    </location>
</feature>
<evidence type="ECO:0000256" key="1">
    <source>
        <dbReference type="SAM" id="MobiDB-lite"/>
    </source>
</evidence>
<feature type="compositionally biased region" description="Basic and acidic residues" evidence="1">
    <location>
        <begin position="1071"/>
        <end position="1080"/>
    </location>
</feature>
<feature type="domain" description="Microtubule-associated protein 1A/B/S-like MBL-like" evidence="3">
    <location>
        <begin position="232"/>
        <end position="533"/>
    </location>
</feature>
<dbReference type="InterPro" id="IPR056617">
    <property type="entry name" value="MAP1B/S_N"/>
</dbReference>
<dbReference type="InterPro" id="IPR026074">
    <property type="entry name" value="MAP1"/>
</dbReference>
<dbReference type="Proteomes" id="UP001642483">
    <property type="component" value="Unassembled WGS sequence"/>
</dbReference>